<dbReference type="Pfam" id="PF01396">
    <property type="entry name" value="Zn_ribbon_Top1"/>
    <property type="match status" value="1"/>
</dbReference>
<feature type="domain" description="NERD" evidence="2">
    <location>
        <begin position="52"/>
        <end position="173"/>
    </location>
</feature>
<comment type="caution">
    <text evidence="3">The sequence shown here is derived from an EMBL/GenBank/DDBJ whole genome shotgun (WGS) entry which is preliminary data.</text>
</comment>
<evidence type="ECO:0000259" key="2">
    <source>
        <dbReference type="PROSITE" id="PS50965"/>
    </source>
</evidence>
<dbReference type="RefSeq" id="WP_209628210.1">
    <property type="nucleotide sequence ID" value="NZ_PRDG01000004.1"/>
</dbReference>
<dbReference type="InterPro" id="IPR013498">
    <property type="entry name" value="Topo_IA_Znf"/>
</dbReference>
<feature type="region of interest" description="Disordered" evidence="1">
    <location>
        <begin position="305"/>
        <end position="324"/>
    </location>
</feature>
<feature type="compositionally biased region" description="Basic and acidic residues" evidence="1">
    <location>
        <begin position="305"/>
        <end position="321"/>
    </location>
</feature>
<feature type="region of interest" description="Disordered" evidence="1">
    <location>
        <begin position="28"/>
        <end position="49"/>
    </location>
</feature>
<proteinExistence type="predicted"/>
<organism evidence="3 4">
    <name type="scientific">Streptococcus oricebi</name>
    <dbReference type="NCBI Taxonomy" id="1547447"/>
    <lineage>
        <taxon>Bacteria</taxon>
        <taxon>Bacillati</taxon>
        <taxon>Bacillota</taxon>
        <taxon>Bacilli</taxon>
        <taxon>Lactobacillales</taxon>
        <taxon>Streptococcaceae</taxon>
        <taxon>Streptococcus</taxon>
    </lineage>
</organism>
<dbReference type="Gene3D" id="3.30.65.10">
    <property type="entry name" value="Bacterial Topoisomerase I, domain 1"/>
    <property type="match status" value="1"/>
</dbReference>
<feature type="compositionally biased region" description="Low complexity" evidence="1">
    <location>
        <begin position="29"/>
        <end position="38"/>
    </location>
</feature>
<keyword evidence="4" id="KW-1185">Reference proteome</keyword>
<evidence type="ECO:0000313" key="3">
    <source>
        <dbReference type="EMBL" id="MBP2623705.1"/>
    </source>
</evidence>
<dbReference type="Proteomes" id="UP001519296">
    <property type="component" value="Unassembled WGS sequence"/>
</dbReference>
<accession>A0ABS5B4M5</accession>
<dbReference type="EMBL" id="PRDG01000004">
    <property type="protein sequence ID" value="MBP2623705.1"/>
    <property type="molecule type" value="Genomic_DNA"/>
</dbReference>
<feature type="region of interest" description="Disordered" evidence="1">
    <location>
        <begin position="269"/>
        <end position="299"/>
    </location>
</feature>
<gene>
    <name evidence="3" type="ORF">C4K46_07090</name>
</gene>
<name>A0ABS5B4M5_9STRE</name>
<dbReference type="InterPro" id="IPR011528">
    <property type="entry name" value="NERD"/>
</dbReference>
<reference evidence="3 4" key="1">
    <citation type="submission" date="2018-02" db="EMBL/GenBank/DDBJ databases">
        <title>Draft genome sequence of Streptococcus oricebi CCUG 70868T type strain.</title>
        <authorList>
            <person name="Mendez V."/>
            <person name="Salva-Serra F."/>
            <person name="Jaen-Luchoro D."/>
            <person name="Gonzales-Siles L."/>
            <person name="Karlsson R."/>
            <person name="Engstrom-Jakobsson H."/>
            <person name="Busquets A."/>
            <person name="Gomila M."/>
            <person name="Pineiro-Iglesias B."/>
            <person name="Bennasar-Figueras A."/>
            <person name="Seeger M."/>
            <person name="Moore E."/>
        </authorList>
    </citation>
    <scope>NUCLEOTIDE SEQUENCE [LARGE SCALE GENOMIC DNA]</scope>
    <source>
        <strain evidence="3 4">CCUG 70868</strain>
    </source>
</reference>
<dbReference type="Pfam" id="PF08378">
    <property type="entry name" value="NERD"/>
    <property type="match status" value="1"/>
</dbReference>
<sequence length="402" mass="46140">MTTVEMTVVFLLLLLALRVSLKYFKEKGSPSNHPSSPSQQVKNSPTAPHIVKGRQGEEEIYQDLLKLEGYFKILRNLYFIKENGDITEMDLLLLHPSGIYVFESKNYSGWIFGSEYQKKWTQTLSKGRGGVSKQSFFNPIIQNKVHIKALQYYLAENCPDVYSYIVFGNRASLKQISLKSNQHQVIKREDLLHSLSMQIEAAKTRGRLLTPQEIDRLYRSLRPLTQRPEKLKQEHIQQVRTKVKSEEYRKLEPIEPISPLEKPISKEEIAQAQSTPATPPQMKSELDSSSQTPVLEKSDQIDKEIREEENPAPPAEEKPEVPDLVALLKASLEQEEAFEREQARQQAQQEEENKEGQERNCPRCQGQLILRTANKGAKAGQQFLGCSNFPKCWYKEDLPVQD</sequence>
<protein>
    <recommendedName>
        <fullName evidence="2">NERD domain-containing protein</fullName>
    </recommendedName>
</protein>
<evidence type="ECO:0000313" key="4">
    <source>
        <dbReference type="Proteomes" id="UP001519296"/>
    </source>
</evidence>
<feature type="region of interest" description="Disordered" evidence="1">
    <location>
        <begin position="335"/>
        <end position="362"/>
    </location>
</feature>
<dbReference type="SUPFAM" id="SSF57783">
    <property type="entry name" value="Zinc beta-ribbon"/>
    <property type="match status" value="1"/>
</dbReference>
<evidence type="ECO:0000256" key="1">
    <source>
        <dbReference type="SAM" id="MobiDB-lite"/>
    </source>
</evidence>
<dbReference type="PROSITE" id="PS50965">
    <property type="entry name" value="NERD"/>
    <property type="match status" value="1"/>
</dbReference>